<keyword evidence="2" id="KW-0808">Transferase</keyword>
<name>A0A1H8XE72_9FIRM</name>
<organism evidence="2 3">
    <name type="scientific">Propionispora vibrioides</name>
    <dbReference type="NCBI Taxonomy" id="112903"/>
    <lineage>
        <taxon>Bacteria</taxon>
        <taxon>Bacillati</taxon>
        <taxon>Bacillota</taxon>
        <taxon>Negativicutes</taxon>
        <taxon>Selenomonadales</taxon>
        <taxon>Sporomusaceae</taxon>
        <taxon>Propionispora</taxon>
    </lineage>
</organism>
<dbReference type="Gene3D" id="3.40.50.2000">
    <property type="entry name" value="Glycogen Phosphorylase B"/>
    <property type="match status" value="1"/>
</dbReference>
<dbReference type="PANTHER" id="PTHR43179:SF7">
    <property type="entry name" value="RHAMNOSYLTRANSFERASE WBBL"/>
    <property type="match status" value="1"/>
</dbReference>
<evidence type="ECO:0000313" key="3">
    <source>
        <dbReference type="Proteomes" id="UP000198847"/>
    </source>
</evidence>
<dbReference type="Proteomes" id="UP000198847">
    <property type="component" value="Unassembled WGS sequence"/>
</dbReference>
<dbReference type="STRING" id="112903.SAMN04490178_1234"/>
<dbReference type="CDD" id="cd04186">
    <property type="entry name" value="GT_2_like_c"/>
    <property type="match status" value="1"/>
</dbReference>
<dbReference type="Gene3D" id="3.90.550.10">
    <property type="entry name" value="Spore Coat Polysaccharide Biosynthesis Protein SpsA, Chain A"/>
    <property type="match status" value="1"/>
</dbReference>
<dbReference type="SUPFAM" id="SSF53448">
    <property type="entry name" value="Nucleotide-diphospho-sugar transferases"/>
    <property type="match status" value="1"/>
</dbReference>
<dbReference type="GO" id="GO:0016740">
    <property type="term" value="F:transferase activity"/>
    <property type="evidence" value="ECO:0007669"/>
    <property type="project" value="UniProtKB-KW"/>
</dbReference>
<dbReference type="AlphaFoldDB" id="A0A1H8XE72"/>
<gene>
    <name evidence="2" type="ORF">SAMN04490178_1234</name>
</gene>
<evidence type="ECO:0000313" key="2">
    <source>
        <dbReference type="EMBL" id="SEP38230.1"/>
    </source>
</evidence>
<evidence type="ECO:0000259" key="1">
    <source>
        <dbReference type="Pfam" id="PF00535"/>
    </source>
</evidence>
<sequence>MISMIIVTFNKLDYTKLCIDSIRQHTAVNTYELIVVDNGSTDGTVDWLRDQPDLRVICNQENAGFPAACNQGIRAAEGNHILLLNNDTIVTPDWLSNLSACLFSAADIGAVGAVTNSCSNFQNVPCEYNCIEELMAFARQMNHSDPSLWEERERLVGYCLLVKAEVVAAVGLLDEIFSPGNFEDDDYSVRIRQAGYRMILCRDVFIHHFGSVSFKEPSIKFTMLLQTNKQKFIEKWGYDPHSRPSSQAVADPVLKKWLAYQHDVNHFRQVIQAAYRKFSCLVSQAEFSLLTGNYEKALTLVMQAADYAHHCHPGLFVSSRLETVLRKIAGNSQLRPATPLTLLQQRTAGKRQVLHILSQGYAAVGHTKVLERWMAADAGSVHSVLVTLNSDTNPPALAAATQRSGGWYVALDKMNASLCQRALLLRDLAAMWADLVVLHIHPHDPLPAVAFGTAGKVPVIFVNHADQGFTLGMSTADLVAEHWTSGQLISQNRRVFSRSCMLPLPLEELPELGDKLAAKRELGFTDSQLICLTVTQPYRTTVCGEYDFMKLLRKIHDRQPEIILLVIGMPESEEWKRLREESNQCIRCAGIPADAALYYNAADIYLDSVPLGAPEEALTAGARGIPVIGLANCIAEQFDSILAPDGVKTHVNTEEELLAGLDTLLTDEEYRFTVSRRLQNSVRHHCCHGWNAHLEALYSLLPAKHTPAELVPTETVTADKQDIIWSYFQHRSGLVHSRFG</sequence>
<dbReference type="InterPro" id="IPR029044">
    <property type="entry name" value="Nucleotide-diphossugar_trans"/>
</dbReference>
<dbReference type="EMBL" id="FODY01000023">
    <property type="protein sequence ID" value="SEP38230.1"/>
    <property type="molecule type" value="Genomic_DNA"/>
</dbReference>
<dbReference type="InterPro" id="IPR001173">
    <property type="entry name" value="Glyco_trans_2-like"/>
</dbReference>
<protein>
    <submittedName>
        <fullName evidence="2">Glycosyltransferase, GT2 family</fullName>
    </submittedName>
</protein>
<keyword evidence="3" id="KW-1185">Reference proteome</keyword>
<accession>A0A1H8XE72</accession>
<reference evidence="2 3" key="1">
    <citation type="submission" date="2016-10" db="EMBL/GenBank/DDBJ databases">
        <authorList>
            <person name="de Groot N.N."/>
        </authorList>
    </citation>
    <scope>NUCLEOTIDE SEQUENCE [LARGE SCALE GENOMIC DNA]</scope>
    <source>
        <strain evidence="2 3">DSM 13305</strain>
    </source>
</reference>
<dbReference type="Pfam" id="PF00535">
    <property type="entry name" value="Glycos_transf_2"/>
    <property type="match status" value="1"/>
</dbReference>
<proteinExistence type="predicted"/>
<feature type="domain" description="Glycosyltransferase 2-like" evidence="1">
    <location>
        <begin position="3"/>
        <end position="103"/>
    </location>
</feature>
<dbReference type="SUPFAM" id="SSF53756">
    <property type="entry name" value="UDP-Glycosyltransferase/glycogen phosphorylase"/>
    <property type="match status" value="1"/>
</dbReference>
<dbReference type="PANTHER" id="PTHR43179">
    <property type="entry name" value="RHAMNOSYLTRANSFERASE WBBL"/>
    <property type="match status" value="1"/>
</dbReference>
<dbReference type="RefSeq" id="WP_245732528.1">
    <property type="nucleotide sequence ID" value="NZ_FODY01000023.1"/>
</dbReference>